<reference evidence="1 2" key="1">
    <citation type="submission" date="2016-06" db="EMBL/GenBank/DDBJ databases">
        <authorList>
            <person name="Kjaerup R.B."/>
            <person name="Dalgaard T.S."/>
            <person name="Juul-Madsen H.R."/>
        </authorList>
    </citation>
    <scope>NUCLEOTIDE SEQUENCE [LARGE SCALE GENOMIC DNA]</scope>
    <source>
        <strain evidence="1">2</strain>
    </source>
</reference>
<protein>
    <submittedName>
        <fullName evidence="1">Uncharacterized protein</fullName>
    </submittedName>
</protein>
<proteinExistence type="predicted"/>
<name>A0A1A8Y0Z5_9RHOO</name>
<evidence type="ECO:0000313" key="1">
    <source>
        <dbReference type="EMBL" id="SBT10687.1"/>
    </source>
</evidence>
<organism evidence="1 2">
    <name type="scientific">Candidatus Propionivibrio aalborgensis</name>
    <dbReference type="NCBI Taxonomy" id="1860101"/>
    <lineage>
        <taxon>Bacteria</taxon>
        <taxon>Pseudomonadati</taxon>
        <taxon>Pseudomonadota</taxon>
        <taxon>Betaproteobacteria</taxon>
        <taxon>Rhodocyclales</taxon>
        <taxon>Rhodocyclaceae</taxon>
        <taxon>Propionivibrio</taxon>
    </lineage>
</organism>
<accession>A0A1A8Y0Z5</accession>
<sequence>MTMWLMTHGRQYAIVRRSHAFHGLIPHFLFGTRAGWKKIVVIEYVPPPKKQRWRTDFVFCFPGSYRVWEFRLTGVHRCATEEQALTGIFGHFGGRCSK</sequence>
<dbReference type="Proteomes" id="UP000199600">
    <property type="component" value="Unassembled WGS sequence"/>
</dbReference>
<evidence type="ECO:0000313" key="2">
    <source>
        <dbReference type="Proteomes" id="UP000199600"/>
    </source>
</evidence>
<gene>
    <name evidence="1" type="ORF">PROAA_610047</name>
</gene>
<keyword evidence="2" id="KW-1185">Reference proteome</keyword>
<dbReference type="EMBL" id="FLQY01000364">
    <property type="protein sequence ID" value="SBT10687.1"/>
    <property type="molecule type" value="Genomic_DNA"/>
</dbReference>
<dbReference type="AlphaFoldDB" id="A0A1A8Y0Z5"/>